<gene>
    <name evidence="2" type="ORF">Taro_000059</name>
</gene>
<dbReference type="Proteomes" id="UP000652761">
    <property type="component" value="Unassembled WGS sequence"/>
</dbReference>
<protein>
    <submittedName>
        <fullName evidence="2">Uncharacterized protein</fullName>
    </submittedName>
</protein>
<evidence type="ECO:0000313" key="2">
    <source>
        <dbReference type="EMBL" id="MQL67784.1"/>
    </source>
</evidence>
<feature type="transmembrane region" description="Helical" evidence="1">
    <location>
        <begin position="218"/>
        <end position="237"/>
    </location>
</feature>
<evidence type="ECO:0000313" key="3">
    <source>
        <dbReference type="Proteomes" id="UP000652761"/>
    </source>
</evidence>
<dbReference type="OrthoDB" id="786931at2759"/>
<keyword evidence="1" id="KW-1133">Transmembrane helix</keyword>
<accession>A0A843TDS2</accession>
<keyword evidence="3" id="KW-1185">Reference proteome</keyword>
<comment type="caution">
    <text evidence="2">The sequence shown here is derived from an EMBL/GenBank/DDBJ whole genome shotgun (WGS) entry which is preliminary data.</text>
</comment>
<evidence type="ECO:0000256" key="1">
    <source>
        <dbReference type="SAM" id="Phobius"/>
    </source>
</evidence>
<proteinExistence type="predicted"/>
<dbReference type="AlphaFoldDB" id="A0A843TDS2"/>
<dbReference type="EMBL" id="NMUH01000001">
    <property type="protein sequence ID" value="MQL67784.1"/>
    <property type="molecule type" value="Genomic_DNA"/>
</dbReference>
<reference evidence="2" key="1">
    <citation type="submission" date="2017-07" db="EMBL/GenBank/DDBJ databases">
        <title>Taro Niue Genome Assembly and Annotation.</title>
        <authorList>
            <person name="Atibalentja N."/>
            <person name="Keating K."/>
            <person name="Fields C.J."/>
        </authorList>
    </citation>
    <scope>NUCLEOTIDE SEQUENCE</scope>
    <source>
        <strain evidence="2">Niue_2</strain>
        <tissue evidence="2">Leaf</tissue>
    </source>
</reference>
<organism evidence="2 3">
    <name type="scientific">Colocasia esculenta</name>
    <name type="common">Wild taro</name>
    <name type="synonym">Arum esculentum</name>
    <dbReference type="NCBI Taxonomy" id="4460"/>
    <lineage>
        <taxon>Eukaryota</taxon>
        <taxon>Viridiplantae</taxon>
        <taxon>Streptophyta</taxon>
        <taxon>Embryophyta</taxon>
        <taxon>Tracheophyta</taxon>
        <taxon>Spermatophyta</taxon>
        <taxon>Magnoliopsida</taxon>
        <taxon>Liliopsida</taxon>
        <taxon>Araceae</taxon>
        <taxon>Aroideae</taxon>
        <taxon>Colocasieae</taxon>
        <taxon>Colocasia</taxon>
    </lineage>
</organism>
<keyword evidence="1" id="KW-0812">Transmembrane</keyword>
<name>A0A843TDS2_COLES</name>
<sequence length="256" mass="29000">MQGFLGVDTPGTMASRLMVFGPDLTREWNKSVFKNFIDNVMLGEEAHTIAQTIFDGDSSPENHVQLSVARDDLARVHVQEEMFWRQKSRLKWLKEGDGNTKFFHAYAASRRRRSTIKQIYNDDGLVVTDKDDMVNLFVSHFSTAFASTTHYVDHHMVEVIPELVDDRRNDLLCVVPASISPRIVRWYLPPLGRLKLNVDGAYKISSGTAAGGAIVRNGIGDIILHFLLAILMFIRALRLRRLPYGMEFCCVLKGES</sequence>
<keyword evidence="1" id="KW-0472">Membrane</keyword>